<sequence>MSLQGVFKPAESPFFGILEQNRLPSRHEKKAIQELLGEKTAHLAQLKSQVPKRRFGRKPRVPRELRAELAYTRRWLEFHRPLVSPWRQLPAEIMSEIFLFTLEPRGNGNHRYLWHTSTDEDGPWDDDRAGTLLVCEICSAWRAIALKTPGLWNTLSIRLFTTRKARPQWVSTWLERSRSSPVHLQLLWNSEASTSAINWVMGVFARHFHHTAELLINGLHSRHPQIMHANHEAYYPKLTFKPSLASLDAPLLSTLIVRLPQGSVWKWMQAICHAAPRLTYLTTSHSPLDLFPLANVTKLTWARRVPMSQIFQMFENLPPNLTHVNIHVNDADFPSSTKSRLGMKSITNLGLTSHQHLGEFLEQAEFPSVVNLRCNDILTWPSQPFHSFLSRSSCALTVLAFHHCYISAPELVDCLQHSACTALESLTVQRCPLRNAEVFLRYLTYRGPEHPGGNRNLRTIALHDIRAPDGLFADMVESRCLSCGPPGPVRLTEIAFSLVDMVKPRDRSNDWKRLQELERTVKELKIVWPARA</sequence>
<dbReference type="EMBL" id="JACAZH010000007">
    <property type="protein sequence ID" value="KAF7363707.1"/>
    <property type="molecule type" value="Genomic_DNA"/>
</dbReference>
<comment type="caution">
    <text evidence="1">The sequence shown here is derived from an EMBL/GenBank/DDBJ whole genome shotgun (WGS) entry which is preliminary data.</text>
</comment>
<reference evidence="1" key="1">
    <citation type="submission" date="2020-05" db="EMBL/GenBank/DDBJ databases">
        <title>Mycena genomes resolve the evolution of fungal bioluminescence.</title>
        <authorList>
            <person name="Tsai I.J."/>
        </authorList>
    </citation>
    <scope>NUCLEOTIDE SEQUENCE</scope>
    <source>
        <strain evidence="1">160909Yilan</strain>
    </source>
</reference>
<gene>
    <name evidence="1" type="ORF">MSAN_01028500</name>
</gene>
<dbReference type="OrthoDB" id="3052938at2759"/>
<proteinExistence type="predicted"/>
<evidence type="ECO:0000313" key="1">
    <source>
        <dbReference type="EMBL" id="KAF7363707.1"/>
    </source>
</evidence>
<dbReference type="SUPFAM" id="SSF52047">
    <property type="entry name" value="RNI-like"/>
    <property type="match status" value="1"/>
</dbReference>
<evidence type="ECO:0008006" key="3">
    <source>
        <dbReference type="Google" id="ProtNLM"/>
    </source>
</evidence>
<dbReference type="InterPro" id="IPR032675">
    <property type="entry name" value="LRR_dom_sf"/>
</dbReference>
<dbReference type="AlphaFoldDB" id="A0A8H6YR91"/>
<organism evidence="1 2">
    <name type="scientific">Mycena sanguinolenta</name>
    <dbReference type="NCBI Taxonomy" id="230812"/>
    <lineage>
        <taxon>Eukaryota</taxon>
        <taxon>Fungi</taxon>
        <taxon>Dikarya</taxon>
        <taxon>Basidiomycota</taxon>
        <taxon>Agaricomycotina</taxon>
        <taxon>Agaricomycetes</taxon>
        <taxon>Agaricomycetidae</taxon>
        <taxon>Agaricales</taxon>
        <taxon>Marasmiineae</taxon>
        <taxon>Mycenaceae</taxon>
        <taxon>Mycena</taxon>
    </lineage>
</organism>
<name>A0A8H6YR91_9AGAR</name>
<dbReference type="Gene3D" id="3.80.10.10">
    <property type="entry name" value="Ribonuclease Inhibitor"/>
    <property type="match status" value="1"/>
</dbReference>
<keyword evidence="2" id="KW-1185">Reference proteome</keyword>
<dbReference type="Proteomes" id="UP000623467">
    <property type="component" value="Unassembled WGS sequence"/>
</dbReference>
<accession>A0A8H6YR91</accession>
<evidence type="ECO:0000313" key="2">
    <source>
        <dbReference type="Proteomes" id="UP000623467"/>
    </source>
</evidence>
<protein>
    <recommendedName>
        <fullName evidence="3">F-box domain-containing protein</fullName>
    </recommendedName>
</protein>